<feature type="transmembrane region" description="Helical" evidence="1">
    <location>
        <begin position="155"/>
        <end position="174"/>
    </location>
</feature>
<feature type="transmembrane region" description="Helical" evidence="1">
    <location>
        <begin position="63"/>
        <end position="84"/>
    </location>
</feature>
<keyword evidence="1" id="KW-1133">Transmembrane helix</keyword>
<gene>
    <name evidence="2" type="ORF">LC087_09650</name>
</gene>
<evidence type="ECO:0000256" key="1">
    <source>
        <dbReference type="SAM" id="Phobius"/>
    </source>
</evidence>
<proteinExistence type="predicted"/>
<dbReference type="NCBIfam" id="NF041644">
    <property type="entry name" value="CBO0543_fam"/>
    <property type="match status" value="1"/>
</dbReference>
<evidence type="ECO:0000313" key="2">
    <source>
        <dbReference type="EMBL" id="WLR41208.1"/>
    </source>
</evidence>
<evidence type="ECO:0000313" key="3">
    <source>
        <dbReference type="Proteomes" id="UP001197974"/>
    </source>
</evidence>
<protein>
    <submittedName>
        <fullName evidence="2">CBO0543 family protein</fullName>
    </submittedName>
</protein>
<dbReference type="EMBL" id="CP129013">
    <property type="protein sequence ID" value="WLR41208.1"/>
    <property type="molecule type" value="Genomic_DNA"/>
</dbReference>
<accession>A0ABY9JSH9</accession>
<sequence length="184" mass="22263">MNKRTIEEYNKIYVQNQETIKSYVDYWKENVLFQWEWWLLVAFLVVPWLLFLRYKNKERLPEILIFGLLWINTSILLDGLGYNFGAWGYPVQIIPYLQKALPYDLAIIPVTFMFMYQLFPKGLAFYVANLICSFGASYIAEPLSEWVHLYEINDWEYIYSFIIYFILNTLFRLLTLKITTFHRE</sequence>
<feature type="transmembrane region" description="Helical" evidence="1">
    <location>
        <begin position="123"/>
        <end position="140"/>
    </location>
</feature>
<keyword evidence="1" id="KW-0812">Transmembrane</keyword>
<keyword evidence="3" id="KW-1185">Reference proteome</keyword>
<dbReference type="InterPro" id="IPR048147">
    <property type="entry name" value="CBO0543-like"/>
</dbReference>
<name>A0ABY9JSH9_9BACI</name>
<feature type="transmembrane region" description="Helical" evidence="1">
    <location>
        <begin position="96"/>
        <end position="116"/>
    </location>
</feature>
<keyword evidence="1" id="KW-0472">Membrane</keyword>
<organism evidence="2 3">
    <name type="scientific">Bacillus carboniphilus</name>
    <dbReference type="NCBI Taxonomy" id="86663"/>
    <lineage>
        <taxon>Bacteria</taxon>
        <taxon>Bacillati</taxon>
        <taxon>Bacillota</taxon>
        <taxon>Bacilli</taxon>
        <taxon>Bacillales</taxon>
        <taxon>Bacillaceae</taxon>
        <taxon>Bacillus</taxon>
    </lineage>
</organism>
<feature type="transmembrane region" description="Helical" evidence="1">
    <location>
        <begin position="32"/>
        <end position="51"/>
    </location>
</feature>
<reference evidence="2 3" key="1">
    <citation type="submission" date="2023-06" db="EMBL/GenBank/DDBJ databases">
        <title>Five Gram-positive bacteria isolated from mangrove sediments in Shenzhen, Guangdong, China.</title>
        <authorList>
            <person name="Yu S."/>
            <person name="Zheng W."/>
            <person name="Huang Y."/>
        </authorList>
    </citation>
    <scope>NUCLEOTIDE SEQUENCE [LARGE SCALE GENOMIC DNA]</scope>
    <source>
        <strain evidence="2 3">SaN35-3</strain>
    </source>
</reference>
<dbReference type="Proteomes" id="UP001197974">
    <property type="component" value="Chromosome"/>
</dbReference>
<dbReference type="RefSeq" id="WP_226543344.1">
    <property type="nucleotide sequence ID" value="NZ_CP129013.1"/>
</dbReference>